<evidence type="ECO:0000313" key="2">
    <source>
        <dbReference type="Proteomes" id="UP001161408"/>
    </source>
</evidence>
<dbReference type="RefSeq" id="WP_096038860.1">
    <property type="nucleotide sequence ID" value="NZ_BJXY01000034.1"/>
</dbReference>
<sequence length="362" mass="39059">MSQFDLCFNTKSRASLPFNSNDLEQLKRFREDNPHIIGNFIPQGTPFILRTPQSGDMSDFRRSRPDIACALDNTVSWPEHTKRNVSTIVNNFGDEDALAIAALYDAEISPYVDKVRGLTSQQVLGRNLDTLTATGAALTSLESSQVRLSTFGKAILKYQTSLIEIRKASQNKQPKLELIKLGNKAKQAHLELNTEFKREMVKFKGKVKASARGNIWSNAQRGIDTARSARSSAPLQLTSLANIQHLRKLEQGSNIAGKFVIAIDAGLRADSVYDDYKAGKDWQRSAVREATGFGLGTAAGAYVGGTTITAGVGIAIAMGPVGWVILIGVGLGAGYAAGKVGDAVGKGFSGLVYDLSSNISWF</sequence>
<reference evidence="1" key="2">
    <citation type="submission" date="2023-01" db="EMBL/GenBank/DDBJ databases">
        <title>Draft genome sequence of Pseudoalteromonas tetraodonis strain NBRC 103034.</title>
        <authorList>
            <person name="Sun Q."/>
            <person name="Mori K."/>
        </authorList>
    </citation>
    <scope>NUCLEOTIDE SEQUENCE</scope>
    <source>
        <strain evidence="1">NBRC 103034</strain>
    </source>
</reference>
<evidence type="ECO:0000313" key="1">
    <source>
        <dbReference type="EMBL" id="GLQ02672.1"/>
    </source>
</evidence>
<proteinExistence type="predicted"/>
<name>A0AA37W2G1_9GAMM</name>
<dbReference type="AlphaFoldDB" id="A0AA37W2G1"/>
<organism evidence="1 2">
    <name type="scientific">Pseudoalteromonas tetraodonis GFC</name>
    <dbReference type="NCBI Taxonomy" id="1315271"/>
    <lineage>
        <taxon>Bacteria</taxon>
        <taxon>Pseudomonadati</taxon>
        <taxon>Pseudomonadota</taxon>
        <taxon>Gammaproteobacteria</taxon>
        <taxon>Alteromonadales</taxon>
        <taxon>Pseudoalteromonadaceae</taxon>
        <taxon>Pseudoalteromonas</taxon>
    </lineage>
</organism>
<gene>
    <name evidence="1" type="ORF">GCM10007914_15530</name>
</gene>
<reference evidence="1" key="1">
    <citation type="journal article" date="2014" name="Int. J. Syst. Evol. Microbiol.">
        <title>Complete genome sequence of Corynebacterium casei LMG S-19264T (=DSM 44701T), isolated from a smear-ripened cheese.</title>
        <authorList>
            <consortium name="US DOE Joint Genome Institute (JGI-PGF)"/>
            <person name="Walter F."/>
            <person name="Albersmeier A."/>
            <person name="Kalinowski J."/>
            <person name="Ruckert C."/>
        </authorList>
    </citation>
    <scope>NUCLEOTIDE SEQUENCE</scope>
    <source>
        <strain evidence="1">NBRC 103034</strain>
    </source>
</reference>
<accession>A0AA37W2G1</accession>
<protein>
    <submittedName>
        <fullName evidence="1">Uncharacterized protein</fullName>
    </submittedName>
</protein>
<dbReference type="EMBL" id="BSNE01000011">
    <property type="protein sequence ID" value="GLQ02672.1"/>
    <property type="molecule type" value="Genomic_DNA"/>
</dbReference>
<keyword evidence="2" id="KW-1185">Reference proteome</keyword>
<dbReference type="Proteomes" id="UP001161408">
    <property type="component" value="Unassembled WGS sequence"/>
</dbReference>
<comment type="caution">
    <text evidence="1">The sequence shown here is derived from an EMBL/GenBank/DDBJ whole genome shotgun (WGS) entry which is preliminary data.</text>
</comment>